<reference evidence="3 4" key="1">
    <citation type="submission" date="2015-10" db="EMBL/GenBank/DDBJ databases">
        <title>Metagenome-Assembled Genomes uncover a global brackish microbiome.</title>
        <authorList>
            <person name="Hugerth L.W."/>
            <person name="Larsson J."/>
            <person name="Alneberg J."/>
            <person name="Lindh M.V."/>
            <person name="Legrand C."/>
            <person name="Pinhassi J."/>
            <person name="Andersson A.F."/>
        </authorList>
    </citation>
    <scope>NUCLEOTIDE SEQUENCE [LARGE SCALE GENOMIC DNA]</scope>
    <source>
        <strain evidence="3">BACL22 MAG-120619-bin3</strain>
    </source>
</reference>
<evidence type="ECO:0000313" key="3">
    <source>
        <dbReference type="EMBL" id="KRO79383.1"/>
    </source>
</evidence>
<protein>
    <recommendedName>
        <fullName evidence="2">Hydantoinase A/oxoprolinase domain-containing protein</fullName>
    </recommendedName>
</protein>
<proteinExistence type="predicted"/>
<dbReference type="EMBL" id="LICD01000180">
    <property type="protein sequence ID" value="KRO79383.1"/>
    <property type="molecule type" value="Genomic_DNA"/>
</dbReference>
<dbReference type="PANTHER" id="PTHR11365">
    <property type="entry name" value="5-OXOPROLINASE RELATED"/>
    <property type="match status" value="1"/>
</dbReference>
<sequence length="480" mass="49822">MLPEYKEYERGVATWLNASLGPVVYRYLSTLEKELSGNSLQIMQSSGETIAAAKASRTAVNLLLSGPAGGLTALHALGLQTGTSRFISFDMGGTSTDVALLDGAPVTTNEGTIAELPVGVPMVDMHTIGAGGGSIAALDTGGMLQVGPRSAGAVPGPVCYGQGGTQVTVTDAHVVLGRIDPSSTLAGGLTLDSAAALEALERLGAAMGVDAKTAAEGVLAVANEQIAAAIRLISVNRGYNPQDFTLTSFGGAGGLHVCALAEAMNMTRALVPIHGGVLSALGMIVAQPGRQLSRTATALLSDLTDAEIENGLAELEAQGRAELTAEGAQGPLAAKSSVDLRYKGQSYTLNVPWHSRAQAKQAFVALHRQRFGYDHDTELELVNLRSAVTAQGVELVLPRADSENTNRSTKSAANRVHSTHPASLAATYGSGAYPSIRREALDEHEREGPLVIIELAATTFVAPGWCAKRDAIGNIELRKR</sequence>
<dbReference type="Proteomes" id="UP000051242">
    <property type="component" value="Unassembled WGS sequence"/>
</dbReference>
<organism evidence="3 4">
    <name type="scientific">OM182 bacterium BACL3 MAG-120619-bin3</name>
    <dbReference type="NCBI Taxonomy" id="1655593"/>
    <lineage>
        <taxon>Bacteria</taxon>
        <taxon>Pseudomonadati</taxon>
        <taxon>Pseudomonadota</taxon>
        <taxon>Gammaproteobacteria</taxon>
        <taxon>OMG group</taxon>
        <taxon>OM182 clade</taxon>
    </lineage>
</organism>
<evidence type="ECO:0000313" key="4">
    <source>
        <dbReference type="Proteomes" id="UP000051242"/>
    </source>
</evidence>
<name>A0A0R2SWU1_9GAMM</name>
<feature type="compositionally biased region" description="Polar residues" evidence="1">
    <location>
        <begin position="403"/>
        <end position="412"/>
    </location>
</feature>
<evidence type="ECO:0000256" key="1">
    <source>
        <dbReference type="SAM" id="MobiDB-lite"/>
    </source>
</evidence>
<dbReference type="GO" id="GO:0005829">
    <property type="term" value="C:cytosol"/>
    <property type="evidence" value="ECO:0007669"/>
    <property type="project" value="TreeGrafter"/>
</dbReference>
<dbReference type="GO" id="GO:0017168">
    <property type="term" value="F:5-oxoprolinase (ATP-hydrolyzing) activity"/>
    <property type="evidence" value="ECO:0007669"/>
    <property type="project" value="TreeGrafter"/>
</dbReference>
<dbReference type="AlphaFoldDB" id="A0A0R2SWU1"/>
<dbReference type="Pfam" id="PF01968">
    <property type="entry name" value="Hydantoinase_A"/>
    <property type="match status" value="1"/>
</dbReference>
<dbReference type="InterPro" id="IPR045079">
    <property type="entry name" value="Oxoprolinase-like"/>
</dbReference>
<gene>
    <name evidence="3" type="ORF">ABR85_10540</name>
</gene>
<dbReference type="InterPro" id="IPR002821">
    <property type="entry name" value="Hydantoinase_A"/>
</dbReference>
<comment type="caution">
    <text evidence="3">The sequence shown here is derived from an EMBL/GenBank/DDBJ whole genome shotgun (WGS) entry which is preliminary data.</text>
</comment>
<accession>A0A0R2SWU1</accession>
<dbReference type="GO" id="GO:0006749">
    <property type="term" value="P:glutathione metabolic process"/>
    <property type="evidence" value="ECO:0007669"/>
    <property type="project" value="TreeGrafter"/>
</dbReference>
<evidence type="ECO:0000259" key="2">
    <source>
        <dbReference type="Pfam" id="PF01968"/>
    </source>
</evidence>
<feature type="domain" description="Hydantoinase A/oxoprolinase" evidence="2">
    <location>
        <begin position="10"/>
        <end position="287"/>
    </location>
</feature>
<dbReference type="PANTHER" id="PTHR11365:SF23">
    <property type="entry name" value="HYPOTHETICAL 5-OXOPROLINASE (EUROFUNG)-RELATED"/>
    <property type="match status" value="1"/>
</dbReference>
<feature type="region of interest" description="Disordered" evidence="1">
    <location>
        <begin position="402"/>
        <end position="426"/>
    </location>
</feature>